<dbReference type="EMBL" id="LKTM01000377">
    <property type="protein sequence ID" value="KQH75411.1"/>
    <property type="molecule type" value="Genomic_DNA"/>
</dbReference>
<proteinExistence type="predicted"/>
<gene>
    <name evidence="1" type="ORF">AO501_23225</name>
</gene>
<organism evidence="1 2">
    <name type="scientific">Mycobacterium gordonae</name>
    <dbReference type="NCBI Taxonomy" id="1778"/>
    <lineage>
        <taxon>Bacteria</taxon>
        <taxon>Bacillati</taxon>
        <taxon>Actinomycetota</taxon>
        <taxon>Actinomycetes</taxon>
        <taxon>Mycobacteriales</taxon>
        <taxon>Mycobacteriaceae</taxon>
        <taxon>Mycobacterium</taxon>
    </lineage>
</organism>
<dbReference type="AlphaFoldDB" id="A0A0Q2RJ27"/>
<reference evidence="1 2" key="1">
    <citation type="submission" date="2015-10" db="EMBL/GenBank/DDBJ databases">
        <title>Mycobacterium gordonae draft genome assembly.</title>
        <authorList>
            <person name="Ustinova V."/>
            <person name="Smirnova T."/>
            <person name="Blagodatskikh K."/>
            <person name="Varlamov D."/>
            <person name="Larionova E."/>
            <person name="Chernousova L."/>
        </authorList>
    </citation>
    <scope>NUCLEOTIDE SEQUENCE [LARGE SCALE GENOMIC DNA]</scope>
    <source>
        <strain evidence="1 2">CTRI 14-8773</strain>
    </source>
</reference>
<accession>A0A0Q2RJ27</accession>
<protein>
    <submittedName>
        <fullName evidence="1">Uncharacterized protein</fullName>
    </submittedName>
</protein>
<comment type="caution">
    <text evidence="1">The sequence shown here is derived from an EMBL/GenBank/DDBJ whole genome shotgun (WGS) entry which is preliminary data.</text>
</comment>
<dbReference type="Proteomes" id="UP000051677">
    <property type="component" value="Unassembled WGS sequence"/>
</dbReference>
<dbReference type="RefSeq" id="WP_055581648.1">
    <property type="nucleotide sequence ID" value="NZ_LKTM01000377.1"/>
</dbReference>
<evidence type="ECO:0000313" key="2">
    <source>
        <dbReference type="Proteomes" id="UP000051677"/>
    </source>
</evidence>
<evidence type="ECO:0000313" key="1">
    <source>
        <dbReference type="EMBL" id="KQH75411.1"/>
    </source>
</evidence>
<sequence>MAAAVAVPAGLLAWGVRRAGRRGKYHARHRRYEAALAEHADQEHQAMMRGDIEAGVFGAFPPPQLNRNDLPDADHLRQRAWQPDLGGSAPPITVRCVEVIGSGLSR</sequence>
<name>A0A0Q2RJ27_MYCGO</name>